<evidence type="ECO:0000313" key="2">
    <source>
        <dbReference type="WBParaSite" id="PSAMB.scaffold10076size4373.g33014.t1"/>
    </source>
</evidence>
<name>A0A914UI39_9BILA</name>
<dbReference type="Proteomes" id="UP000887566">
    <property type="component" value="Unplaced"/>
</dbReference>
<dbReference type="InterPro" id="IPR042104">
    <property type="entry name" value="PKS_dehydratase_sf"/>
</dbReference>
<evidence type="ECO:0000313" key="1">
    <source>
        <dbReference type="Proteomes" id="UP000887566"/>
    </source>
</evidence>
<dbReference type="Gene3D" id="3.10.129.110">
    <property type="entry name" value="Polyketide synthase dehydratase"/>
    <property type="match status" value="1"/>
</dbReference>
<keyword evidence="1" id="KW-1185">Reference proteome</keyword>
<accession>A0A914UI39</accession>
<protein>
    <submittedName>
        <fullName evidence="2">Polyketide synthase dehydratase domain-containing protein</fullName>
    </submittedName>
</protein>
<reference evidence="2" key="1">
    <citation type="submission" date="2022-11" db="UniProtKB">
        <authorList>
            <consortium name="WormBaseParasite"/>
        </authorList>
    </citation>
    <scope>IDENTIFICATION</scope>
</reference>
<dbReference type="WBParaSite" id="PSAMB.scaffold10076size4373.g33014.t1">
    <property type="protein sequence ID" value="PSAMB.scaffold10076size4373.g33014.t1"/>
    <property type="gene ID" value="PSAMB.scaffold10076size4373.g33014"/>
</dbReference>
<organism evidence="1 2">
    <name type="scientific">Plectus sambesii</name>
    <dbReference type="NCBI Taxonomy" id="2011161"/>
    <lineage>
        <taxon>Eukaryota</taxon>
        <taxon>Metazoa</taxon>
        <taxon>Ecdysozoa</taxon>
        <taxon>Nematoda</taxon>
        <taxon>Chromadorea</taxon>
        <taxon>Plectida</taxon>
        <taxon>Plectina</taxon>
        <taxon>Plectoidea</taxon>
        <taxon>Plectidae</taxon>
        <taxon>Plectus</taxon>
    </lineage>
</organism>
<dbReference type="AlphaFoldDB" id="A0A914UI39"/>
<sequence length="455" mass="51291">MAKKEKWLRFYDEIAETAAATELENLYSFTPLALQDAMGNGSLDDQTHESRAKTADSINGTPLLGSLLSVWKKKKSSLYESQLSTAYSHLTYVSDFRFNDDRIFLPQGTLLELLTEYSREKWRKTTLTCHLEAVEFHALLKIAADEPFVLQTLVKPAQSDADSLRVSSQGNDYTLTPLLTAVVRNVRDFECKPYVNFARLKATLNKAIITKNEFYRALESKRGTRYGRLMRAIDVVNVGECECLCLVDLGERTEGRIARLFEAVIQAIFYIEPNLQAINRIAEINAIYLKHRKVFVHAKFDRRTNEGAVSIYAEDGDTVCELRGVTGRMAEVEKAEEQDTVLPSKSLYTLSWTPKSTDQTDSAQSTGPWVYIGAESVGRTLKRLARQHYSSLEKLTISSGCLKSIISDLVSLIAETANLRGLLFDITTSHLVEDDLTLIEDTLEIIKLSLSFRLR</sequence>
<proteinExistence type="predicted"/>